<proteinExistence type="predicted"/>
<sequence length="89" mass="10432">MTEKFSIVRQLDTEKLSGRIAYFVYENGHNPYIFANNATLEALKKPYEQEMVFTSFDGKKTLCKGLIGRYQGYKMFEDNTLKYGEIELR</sequence>
<accession>A0A415MEF0</accession>
<evidence type="ECO:0000313" key="2">
    <source>
        <dbReference type="Proteomes" id="UP000285201"/>
    </source>
</evidence>
<dbReference type="Proteomes" id="UP000285201">
    <property type="component" value="Unassembled WGS sequence"/>
</dbReference>
<dbReference type="EMBL" id="QROY01000002">
    <property type="protein sequence ID" value="RHL71080.1"/>
    <property type="molecule type" value="Genomic_DNA"/>
</dbReference>
<reference evidence="1 2" key="1">
    <citation type="submission" date="2018-08" db="EMBL/GenBank/DDBJ databases">
        <title>A genome reference for cultivated species of the human gut microbiota.</title>
        <authorList>
            <person name="Zou Y."/>
            <person name="Xue W."/>
            <person name="Luo G."/>
        </authorList>
    </citation>
    <scope>NUCLEOTIDE SEQUENCE [LARGE SCALE GENOMIC DNA]</scope>
    <source>
        <strain evidence="1 2">AF36-7BH</strain>
    </source>
</reference>
<dbReference type="AlphaFoldDB" id="A0A415MEF0"/>
<dbReference type="RefSeq" id="WP_118370227.1">
    <property type="nucleotide sequence ID" value="NZ_QROY01000002.1"/>
</dbReference>
<organism evidence="1 2">
    <name type="scientific">Lachnospira eligens</name>
    <dbReference type="NCBI Taxonomy" id="39485"/>
    <lineage>
        <taxon>Bacteria</taxon>
        <taxon>Bacillati</taxon>
        <taxon>Bacillota</taxon>
        <taxon>Clostridia</taxon>
        <taxon>Lachnospirales</taxon>
        <taxon>Lachnospiraceae</taxon>
        <taxon>Lachnospira</taxon>
    </lineage>
</organism>
<comment type="caution">
    <text evidence="1">The sequence shown here is derived from an EMBL/GenBank/DDBJ whole genome shotgun (WGS) entry which is preliminary data.</text>
</comment>
<protein>
    <submittedName>
        <fullName evidence="1">Uncharacterized protein</fullName>
    </submittedName>
</protein>
<name>A0A415MEF0_9FIRM</name>
<gene>
    <name evidence="1" type="ORF">DW007_02735</name>
</gene>
<evidence type="ECO:0000313" key="1">
    <source>
        <dbReference type="EMBL" id="RHL71080.1"/>
    </source>
</evidence>